<dbReference type="Pfam" id="PF13847">
    <property type="entry name" value="Methyltransf_31"/>
    <property type="match status" value="1"/>
</dbReference>
<organism evidence="2 3">
    <name type="scientific">Amorphotheca resinae ATCC 22711</name>
    <dbReference type="NCBI Taxonomy" id="857342"/>
    <lineage>
        <taxon>Eukaryota</taxon>
        <taxon>Fungi</taxon>
        <taxon>Dikarya</taxon>
        <taxon>Ascomycota</taxon>
        <taxon>Pezizomycotina</taxon>
        <taxon>Leotiomycetes</taxon>
        <taxon>Helotiales</taxon>
        <taxon>Amorphothecaceae</taxon>
        <taxon>Amorphotheca</taxon>
    </lineage>
</organism>
<dbReference type="Proteomes" id="UP000241818">
    <property type="component" value="Unassembled WGS sequence"/>
</dbReference>
<dbReference type="GO" id="GO:0008168">
    <property type="term" value="F:methyltransferase activity"/>
    <property type="evidence" value="ECO:0007669"/>
    <property type="project" value="TreeGrafter"/>
</dbReference>
<dbReference type="InParanoid" id="A0A2T3BCH2"/>
<evidence type="ECO:0000313" key="3">
    <source>
        <dbReference type="Proteomes" id="UP000241818"/>
    </source>
</evidence>
<keyword evidence="3" id="KW-1185">Reference proteome</keyword>
<dbReference type="InterPro" id="IPR025714">
    <property type="entry name" value="Methyltranfer_dom"/>
</dbReference>
<accession>A0A2T3BCH2</accession>
<gene>
    <name evidence="2" type="ORF">M430DRAFT_91662</name>
</gene>
<dbReference type="Gene3D" id="3.40.50.150">
    <property type="entry name" value="Vaccinia Virus protein VP39"/>
    <property type="match status" value="1"/>
</dbReference>
<evidence type="ECO:0000313" key="2">
    <source>
        <dbReference type="EMBL" id="PSS27107.1"/>
    </source>
</evidence>
<name>A0A2T3BCH2_AMORE</name>
<dbReference type="OrthoDB" id="10017101at2759"/>
<dbReference type="RefSeq" id="XP_024724632.1">
    <property type="nucleotide sequence ID" value="XM_024869675.1"/>
</dbReference>
<dbReference type="EMBL" id="KZ679006">
    <property type="protein sequence ID" value="PSS27107.1"/>
    <property type="molecule type" value="Genomic_DNA"/>
</dbReference>
<sequence>MSVYVANHHSSVLKMHSWRTAQNSIPYLLPSIKPDMKILDVGCGPGTIAVDLAKLVPSGHLTGVEYLAAPLEAARSHAAREQVQNIDFRVGDVHALEFADGSFDVVHAHQVLQHVRDPVQGLREMRRVARKGGIVALRESASMTWYPDMPVLREWKDLHMRVSKARGGNPDPGS</sequence>
<proteinExistence type="predicted"/>
<dbReference type="GeneID" id="36577756"/>
<dbReference type="STRING" id="857342.A0A2T3BCH2"/>
<evidence type="ECO:0000259" key="1">
    <source>
        <dbReference type="Pfam" id="PF13847"/>
    </source>
</evidence>
<dbReference type="PANTHER" id="PTHR43591">
    <property type="entry name" value="METHYLTRANSFERASE"/>
    <property type="match status" value="1"/>
</dbReference>
<dbReference type="SUPFAM" id="SSF53335">
    <property type="entry name" value="S-adenosyl-L-methionine-dependent methyltransferases"/>
    <property type="match status" value="1"/>
</dbReference>
<feature type="domain" description="Methyltransferase" evidence="1">
    <location>
        <begin position="33"/>
        <end position="150"/>
    </location>
</feature>
<protein>
    <recommendedName>
        <fullName evidence="1">Methyltransferase domain-containing protein</fullName>
    </recommendedName>
</protein>
<dbReference type="CDD" id="cd02440">
    <property type="entry name" value="AdoMet_MTases"/>
    <property type="match status" value="1"/>
</dbReference>
<dbReference type="InterPro" id="IPR029063">
    <property type="entry name" value="SAM-dependent_MTases_sf"/>
</dbReference>
<dbReference type="PANTHER" id="PTHR43591:SF24">
    <property type="entry name" value="2-METHOXY-6-POLYPRENYL-1,4-BENZOQUINOL METHYLASE, MITOCHONDRIAL"/>
    <property type="match status" value="1"/>
</dbReference>
<reference evidence="2 3" key="1">
    <citation type="journal article" date="2018" name="New Phytol.">
        <title>Comparative genomics and transcriptomics depict ericoid mycorrhizal fungi as versatile saprotrophs and plant mutualists.</title>
        <authorList>
            <person name="Martino E."/>
            <person name="Morin E."/>
            <person name="Grelet G.A."/>
            <person name="Kuo A."/>
            <person name="Kohler A."/>
            <person name="Daghino S."/>
            <person name="Barry K.W."/>
            <person name="Cichocki N."/>
            <person name="Clum A."/>
            <person name="Dockter R.B."/>
            <person name="Hainaut M."/>
            <person name="Kuo R.C."/>
            <person name="LaButti K."/>
            <person name="Lindahl B.D."/>
            <person name="Lindquist E.A."/>
            <person name="Lipzen A."/>
            <person name="Khouja H.R."/>
            <person name="Magnuson J."/>
            <person name="Murat C."/>
            <person name="Ohm R.A."/>
            <person name="Singer S.W."/>
            <person name="Spatafora J.W."/>
            <person name="Wang M."/>
            <person name="Veneault-Fourrey C."/>
            <person name="Henrissat B."/>
            <person name="Grigoriev I.V."/>
            <person name="Martin F.M."/>
            <person name="Perotto S."/>
        </authorList>
    </citation>
    <scope>NUCLEOTIDE SEQUENCE [LARGE SCALE GENOMIC DNA]</scope>
    <source>
        <strain evidence="2 3">ATCC 22711</strain>
    </source>
</reference>
<dbReference type="AlphaFoldDB" id="A0A2T3BCH2"/>